<gene>
    <name evidence="2" type="ORF">KGMB03357_22610</name>
</gene>
<dbReference type="Pfam" id="PF13021">
    <property type="entry name" value="DUF3885"/>
    <property type="match status" value="1"/>
</dbReference>
<accession>A0A401LGF7</accession>
<comment type="caution">
    <text evidence="2">The sequence shown here is derived from an EMBL/GenBank/DDBJ whole genome shotgun (WGS) entry which is preliminary data.</text>
</comment>
<dbReference type="InterPro" id="IPR024976">
    <property type="entry name" value="DUF3885"/>
</dbReference>
<reference evidence="2 3" key="1">
    <citation type="submission" date="2018-10" db="EMBL/GenBank/DDBJ databases">
        <title>Draft Genome Sequence of Anaerotignum sp. KCTC 15736.</title>
        <authorList>
            <person name="Choi S.H."/>
            <person name="Kim J.S."/>
            <person name="Kang S.W."/>
            <person name="Lee J.S."/>
            <person name="Park S.H."/>
        </authorList>
    </citation>
    <scope>NUCLEOTIDE SEQUENCE [LARGE SCALE GENOMIC DNA]</scope>
    <source>
        <strain evidence="2 3">KCTC 15736</strain>
    </source>
</reference>
<protein>
    <recommendedName>
        <fullName evidence="1">DUF3885 domain-containing protein</fullName>
    </recommendedName>
</protein>
<evidence type="ECO:0000313" key="2">
    <source>
        <dbReference type="EMBL" id="GCB30600.1"/>
    </source>
</evidence>
<dbReference type="OrthoDB" id="72213at2"/>
<organism evidence="2 3">
    <name type="scientific">Anaerotignum faecicola</name>
    <dbReference type="NCBI Taxonomy" id="2358141"/>
    <lineage>
        <taxon>Bacteria</taxon>
        <taxon>Bacillati</taxon>
        <taxon>Bacillota</taxon>
        <taxon>Clostridia</taxon>
        <taxon>Lachnospirales</taxon>
        <taxon>Anaerotignaceae</taxon>
        <taxon>Anaerotignum</taxon>
    </lineage>
</organism>
<dbReference type="AlphaFoldDB" id="A0A401LGF7"/>
<sequence length="211" mass="24742">MLLEKVSQTLNRIGNERLQLPIFYESPIALRFETGDPSLDIFLDKTHLNPKYLRSAFWRVSFLYEKIAPFDTLLWVLYRTPDLETDVTAIIDRFCTLTHLPSPAEVYQQEVATSDEEPMTRIFLLWDMRQTPPLIAPLLKGILSADFKGFRELSSAVFFFDTERHLLFHPYDDRGADVVAAQTETIRFLYQDCKNWLLSYDFERMKAIFEA</sequence>
<dbReference type="Proteomes" id="UP000287361">
    <property type="component" value="Unassembled WGS sequence"/>
</dbReference>
<proteinExistence type="predicted"/>
<keyword evidence="3" id="KW-1185">Reference proteome</keyword>
<name>A0A401LGF7_9FIRM</name>
<dbReference type="EMBL" id="BHVZ01000014">
    <property type="protein sequence ID" value="GCB30600.1"/>
    <property type="molecule type" value="Genomic_DNA"/>
</dbReference>
<evidence type="ECO:0000259" key="1">
    <source>
        <dbReference type="Pfam" id="PF13021"/>
    </source>
</evidence>
<evidence type="ECO:0000313" key="3">
    <source>
        <dbReference type="Proteomes" id="UP000287361"/>
    </source>
</evidence>
<feature type="domain" description="DUF3885" evidence="1">
    <location>
        <begin position="10"/>
        <end position="201"/>
    </location>
</feature>